<evidence type="ECO:0000313" key="2">
    <source>
        <dbReference type="EMBL" id="MCK0530781.1"/>
    </source>
</evidence>
<reference evidence="2 3" key="1">
    <citation type="submission" date="2022-04" db="EMBL/GenBank/DDBJ databases">
        <authorList>
            <person name="Huq M.A."/>
        </authorList>
    </citation>
    <scope>NUCLEOTIDE SEQUENCE [LARGE SCALE GENOMIC DNA]</scope>
    <source>
        <strain evidence="2 3">MAH-33</strain>
    </source>
</reference>
<feature type="region of interest" description="Disordered" evidence="1">
    <location>
        <begin position="69"/>
        <end position="88"/>
    </location>
</feature>
<evidence type="ECO:0000256" key="1">
    <source>
        <dbReference type="SAM" id="MobiDB-lite"/>
    </source>
</evidence>
<evidence type="ECO:0000313" key="3">
    <source>
        <dbReference type="Proteomes" id="UP001203512"/>
    </source>
</evidence>
<dbReference type="Proteomes" id="UP001203512">
    <property type="component" value="Unassembled WGS sequence"/>
</dbReference>
<dbReference type="RefSeq" id="WP_196224432.1">
    <property type="nucleotide sequence ID" value="NZ_JALKHS010000006.1"/>
</dbReference>
<comment type="caution">
    <text evidence="2">The sequence shown here is derived from an EMBL/GenBank/DDBJ whole genome shotgun (WGS) entry which is preliminary data.</text>
</comment>
<protein>
    <submittedName>
        <fullName evidence="2">Uncharacterized protein</fullName>
    </submittedName>
</protein>
<gene>
    <name evidence="2" type="ORF">MU848_04185</name>
</gene>
<proteinExistence type="predicted"/>
<name>A0ABT0DUI6_9SPHN</name>
<sequence length="88" mass="10083">MELSSTFCRMQEIIQRDRAINAVLENIRRVAEKAAKAWGTVAVAAEQREARRERTRIIADMAALQNERLPSEEDRLLSENPDRGFESP</sequence>
<keyword evidence="3" id="KW-1185">Reference proteome</keyword>
<organism evidence="2 3">
    <name type="scientific">Sphingobium agri</name>
    <dbReference type="NCBI Taxonomy" id="2933566"/>
    <lineage>
        <taxon>Bacteria</taxon>
        <taxon>Pseudomonadati</taxon>
        <taxon>Pseudomonadota</taxon>
        <taxon>Alphaproteobacteria</taxon>
        <taxon>Sphingomonadales</taxon>
        <taxon>Sphingomonadaceae</taxon>
        <taxon>Sphingobium</taxon>
    </lineage>
</organism>
<dbReference type="EMBL" id="JALKHS010000006">
    <property type="protein sequence ID" value="MCK0530781.1"/>
    <property type="molecule type" value="Genomic_DNA"/>
</dbReference>
<accession>A0ABT0DUI6</accession>